<dbReference type="STRING" id="1616788.AR543_05455"/>
<dbReference type="InterPro" id="IPR036291">
    <property type="entry name" value="NAD(P)-bd_dom_sf"/>
</dbReference>
<evidence type="ECO:0000313" key="2">
    <source>
        <dbReference type="EMBL" id="ANF95508.1"/>
    </source>
</evidence>
<dbReference type="RefSeq" id="WP_060532491.1">
    <property type="nucleotide sequence ID" value="NZ_CP013023.1"/>
</dbReference>
<gene>
    <name evidence="2" type="ORF">AR543_05455</name>
</gene>
<dbReference type="GO" id="GO:0005737">
    <property type="term" value="C:cytoplasm"/>
    <property type="evidence" value="ECO:0007669"/>
    <property type="project" value="TreeGrafter"/>
</dbReference>
<feature type="domain" description="NAD-dependent epimerase/dehydratase" evidence="1">
    <location>
        <begin position="4"/>
        <end position="230"/>
    </location>
</feature>
<dbReference type="PANTHER" id="PTHR48079">
    <property type="entry name" value="PROTEIN YEEZ"/>
    <property type="match status" value="1"/>
</dbReference>
<sequence length="334" mass="37319">MKKALVTGATGFLGGHMTRRLLAQGWQVTATGRNEQAGRQLAAAGAQFIPIELSNREQVIEVCREQQYVFHCAALSSPWGSYRDFLSSNVEATRYVSDGCLRHGVQRLIHISTPSIYFDYRTRYGIRESDPLPRKPANHYAATKLMAEQLLQQAWQQQELPVVMLRPRAIFGPMDQTLFPRLLEANRKSGVPLLNGGQAEIDLTYVDNVLDAMLLAAFAPAGVLGQAYNISNGEAMPFGMLLTRLFEQLGLPLRTRSIPVKAAYTAAGILETAYRLLPLSGEPLLTRYTVGSIAVPHTLDIQRAREELGYVPAVTVDEGLQRFARWWRQEHHME</sequence>
<dbReference type="KEGG" id="pbv:AR543_05455"/>
<dbReference type="InterPro" id="IPR001509">
    <property type="entry name" value="Epimerase_deHydtase"/>
</dbReference>
<reference evidence="3" key="1">
    <citation type="submission" date="2015-10" db="EMBL/GenBank/DDBJ databases">
        <title>Genome of Paenibacillus bovis sp. nov.</title>
        <authorList>
            <person name="Wu Z."/>
            <person name="Gao C."/>
            <person name="Liu Z."/>
            <person name="Zheng H."/>
        </authorList>
    </citation>
    <scope>NUCLEOTIDE SEQUENCE [LARGE SCALE GENOMIC DNA]</scope>
    <source>
        <strain evidence="3">BD3526</strain>
    </source>
</reference>
<reference evidence="2 3" key="2">
    <citation type="journal article" date="2016" name="Int. J. Syst. Evol. Microbiol.">
        <title>Paenibacillus bovis sp. nov., isolated from raw yak (Bos grunniens) milk.</title>
        <authorList>
            <person name="Gao C."/>
            <person name="Han J."/>
            <person name="Liu Z."/>
            <person name="Xu X."/>
            <person name="Hang F."/>
            <person name="Wu Z."/>
        </authorList>
    </citation>
    <scope>NUCLEOTIDE SEQUENCE [LARGE SCALE GENOMIC DNA]</scope>
    <source>
        <strain evidence="2 3">BD3526</strain>
    </source>
</reference>
<name>A0A172ZD14_9BACL</name>
<organism evidence="2 3">
    <name type="scientific">Paenibacillus bovis</name>
    <dbReference type="NCBI Taxonomy" id="1616788"/>
    <lineage>
        <taxon>Bacteria</taxon>
        <taxon>Bacillati</taxon>
        <taxon>Bacillota</taxon>
        <taxon>Bacilli</taxon>
        <taxon>Bacillales</taxon>
        <taxon>Paenibacillaceae</taxon>
        <taxon>Paenibacillus</taxon>
    </lineage>
</organism>
<dbReference type="SUPFAM" id="SSF51735">
    <property type="entry name" value="NAD(P)-binding Rossmann-fold domains"/>
    <property type="match status" value="1"/>
</dbReference>
<dbReference type="InterPro" id="IPR051783">
    <property type="entry name" value="NAD(P)-dependent_oxidoreduct"/>
</dbReference>
<dbReference type="Pfam" id="PF01370">
    <property type="entry name" value="Epimerase"/>
    <property type="match status" value="1"/>
</dbReference>
<protein>
    <submittedName>
        <fullName evidence="2">3-beta hydroxysteroid dehydrogenase</fullName>
    </submittedName>
</protein>
<dbReference type="Gene3D" id="3.40.50.720">
    <property type="entry name" value="NAD(P)-binding Rossmann-like Domain"/>
    <property type="match status" value="1"/>
</dbReference>
<accession>A0A172ZD14</accession>
<evidence type="ECO:0000313" key="3">
    <source>
        <dbReference type="Proteomes" id="UP000078148"/>
    </source>
</evidence>
<evidence type="ECO:0000259" key="1">
    <source>
        <dbReference type="Pfam" id="PF01370"/>
    </source>
</evidence>
<dbReference type="AlphaFoldDB" id="A0A172ZD14"/>
<dbReference type="EMBL" id="CP013023">
    <property type="protein sequence ID" value="ANF95508.1"/>
    <property type="molecule type" value="Genomic_DNA"/>
</dbReference>
<dbReference type="PANTHER" id="PTHR48079:SF6">
    <property type="entry name" value="NAD(P)-BINDING DOMAIN-CONTAINING PROTEIN-RELATED"/>
    <property type="match status" value="1"/>
</dbReference>
<dbReference type="OrthoDB" id="9811743at2"/>
<proteinExistence type="predicted"/>
<dbReference type="Proteomes" id="UP000078148">
    <property type="component" value="Chromosome"/>
</dbReference>
<keyword evidence="3" id="KW-1185">Reference proteome</keyword>
<dbReference type="GO" id="GO:0004029">
    <property type="term" value="F:aldehyde dehydrogenase (NAD+) activity"/>
    <property type="evidence" value="ECO:0007669"/>
    <property type="project" value="TreeGrafter"/>
</dbReference>